<evidence type="ECO:0000256" key="1">
    <source>
        <dbReference type="SAM" id="Phobius"/>
    </source>
</evidence>
<dbReference type="EMBL" id="GL883077">
    <property type="protein sequence ID" value="EGF93574.1"/>
    <property type="molecule type" value="Genomic_DNA"/>
</dbReference>
<feature type="transmembrane region" description="Helical" evidence="1">
    <location>
        <begin position="7"/>
        <end position="30"/>
    </location>
</feature>
<evidence type="ECO:0000313" key="3">
    <source>
        <dbReference type="Proteomes" id="UP000006512"/>
    </source>
</evidence>
<dbReference type="AlphaFoldDB" id="F4QM02"/>
<keyword evidence="1" id="KW-0812">Transmembrane</keyword>
<keyword evidence="1" id="KW-0472">Membrane</keyword>
<dbReference type="STRING" id="715226.ABI_20140"/>
<protein>
    <submittedName>
        <fullName evidence="2">Uncharacterized protein</fullName>
    </submittedName>
</protein>
<feature type="transmembrane region" description="Helical" evidence="1">
    <location>
        <begin position="86"/>
        <end position="104"/>
    </location>
</feature>
<accession>F4QM02</accession>
<keyword evidence="1" id="KW-1133">Transmembrane helix</keyword>
<gene>
    <name evidence="2" type="ORF">ABI_20140</name>
</gene>
<sequence length="246" mass="27732">MLSRITGFLLGPHTMQFTFLFLVILYGLFFETGILQDHYLFYSLRDPRPLFWWPVRTLVVMVGLIGVSIVLFILSRTQWRETVRGWAAGLLAIGVVVMLSAIALDTTSGVAVYSDRAESRILTFKGYQTESLPYSQVRYVTLGCKVAQTRGTEEAQVFYALHGDHGVTVDLQQGLVKRAPDSTWLKAVHTADSVLPALSVRREVEPRPDSASQYKGCVERFRRQQSDADKALVTEIFERPEITTLL</sequence>
<keyword evidence="3" id="KW-1185">Reference proteome</keyword>
<proteinExistence type="predicted"/>
<name>F4QM02_9CAUL</name>
<dbReference type="Proteomes" id="UP000006512">
    <property type="component" value="Unassembled WGS sequence"/>
</dbReference>
<evidence type="ECO:0000313" key="2">
    <source>
        <dbReference type="EMBL" id="EGF93574.1"/>
    </source>
</evidence>
<reference evidence="3" key="1">
    <citation type="submission" date="2011-03" db="EMBL/GenBank/DDBJ databases">
        <title>Draft genome sequence of Brevundimonas diminuta.</title>
        <authorList>
            <person name="Brown P.J.B."/>
            <person name="Buechlein A."/>
            <person name="Hemmerich C."/>
            <person name="Brun Y.V."/>
        </authorList>
    </citation>
    <scope>NUCLEOTIDE SEQUENCE [LARGE SCALE GENOMIC DNA]</scope>
    <source>
        <strain evidence="3">C19</strain>
    </source>
</reference>
<feature type="transmembrane region" description="Helical" evidence="1">
    <location>
        <begin position="50"/>
        <end position="74"/>
    </location>
</feature>
<organism evidence="2 3">
    <name type="scientific">Asticcacaulis biprosthecium C19</name>
    <dbReference type="NCBI Taxonomy" id="715226"/>
    <lineage>
        <taxon>Bacteria</taxon>
        <taxon>Pseudomonadati</taxon>
        <taxon>Pseudomonadota</taxon>
        <taxon>Alphaproteobacteria</taxon>
        <taxon>Caulobacterales</taxon>
        <taxon>Caulobacteraceae</taxon>
        <taxon>Asticcacaulis</taxon>
    </lineage>
</organism>
<dbReference type="HOGENOM" id="CLU_1127277_0_0_5"/>